<dbReference type="InterPro" id="IPR007486">
    <property type="entry name" value="YebE"/>
</dbReference>
<dbReference type="InterPro" id="IPR029024">
    <property type="entry name" value="TerB-like"/>
</dbReference>
<dbReference type="Proteomes" id="UP001298424">
    <property type="component" value="Unassembled WGS sequence"/>
</dbReference>
<reference evidence="1 2" key="1">
    <citation type="submission" date="2022-02" db="EMBL/GenBank/DDBJ databases">
        <title>Genome sequence data of Kingella unionensis sp. nov. strain CICC 24913 (CCUG 75125).</title>
        <authorList>
            <person name="Xiao M."/>
        </authorList>
    </citation>
    <scope>NUCLEOTIDE SEQUENCE [LARGE SCALE GENOMIC DNA]</scope>
    <source>
        <strain evidence="1 2">CICC 24913</strain>
    </source>
</reference>
<organism evidence="1 2">
    <name type="scientific">Kingella pumchi</name>
    <dbReference type="NCBI Taxonomy" id="2779506"/>
    <lineage>
        <taxon>Bacteria</taxon>
        <taxon>Pseudomonadati</taxon>
        <taxon>Pseudomonadota</taxon>
        <taxon>Betaproteobacteria</taxon>
        <taxon>Neisseriales</taxon>
        <taxon>Neisseriaceae</taxon>
        <taxon>Kingella</taxon>
    </lineage>
</organism>
<gene>
    <name evidence="1" type="ORF">MB824_05850</name>
</gene>
<sequence length="211" mass="22019">MNFQNLLNQVLGGVQQSGGDKSLIDKLGGGAAVAGLAAMLLSKKTRSRLLTTGSATALGALAYHAYQNWQQSRNAAGGQTAQSAPLLAQNAFEPQGEQAQNAGRLILKTMIAAAAADGQIDEAELKLISQEGGDDEESRQWLLAESQNPATPAELAQLAGGDTAAAAEAYLAARMVCGELSRKEIVFLSQLADAFGLEAQFVEQLEQQAGF</sequence>
<comment type="caution">
    <text evidence="1">The sequence shown here is derived from an EMBL/GenBank/DDBJ whole genome shotgun (WGS) entry which is preliminary data.</text>
</comment>
<evidence type="ECO:0000313" key="1">
    <source>
        <dbReference type="EMBL" id="MCG6504016.1"/>
    </source>
</evidence>
<protein>
    <submittedName>
        <fullName evidence="1">DUF533 domain-containing protein</fullName>
    </submittedName>
</protein>
<dbReference type="Gene3D" id="1.10.3680.10">
    <property type="entry name" value="TerB-like"/>
    <property type="match status" value="1"/>
</dbReference>
<dbReference type="EMBL" id="JAKOOW010000023">
    <property type="protein sequence ID" value="MCG6504016.1"/>
    <property type="molecule type" value="Genomic_DNA"/>
</dbReference>
<dbReference type="Pfam" id="PF04391">
    <property type="entry name" value="DUF533"/>
    <property type="match status" value="1"/>
</dbReference>
<proteinExistence type="predicted"/>
<keyword evidence="2" id="KW-1185">Reference proteome</keyword>
<dbReference type="SUPFAM" id="SSF158682">
    <property type="entry name" value="TerB-like"/>
    <property type="match status" value="1"/>
</dbReference>
<name>A0ABS9NMK5_9NEIS</name>
<dbReference type="RefSeq" id="WP_238746714.1">
    <property type="nucleotide sequence ID" value="NZ_JAKOOW010000023.1"/>
</dbReference>
<evidence type="ECO:0000313" key="2">
    <source>
        <dbReference type="Proteomes" id="UP001298424"/>
    </source>
</evidence>
<accession>A0ABS9NMK5</accession>